<sequence length="310" mass="34307">MKDLSWVLIWVVLTSVWTSSTGDVEVFCVFHQSCILPCSFHGASETVIHWTHLAAGESAVHSYYDGEDQLGHQDQNFRGRTSLFQDQISRGNASLLLRGVQVQDGGRYRCSFSITDADMSFVNVMVEAPVSKVNITEVDDGLICSSEGIYPEPELTWSTIPPSNIILKSTTMVRLAEQQLYSISSSLTVSDGSDQVYICTVRTSRSSMEAVTQEKTKTVWSIGLVVLVVLLAALMGVLPCICEKLKKRCKDAKSCLLLRQPQRAEEPPRLRASCHTDQRDEGIRPQGGQAEEDACLGEDRITIQQETKSV</sequence>
<dbReference type="GO" id="GO:0031295">
    <property type="term" value="P:T cell costimulation"/>
    <property type="evidence" value="ECO:0007669"/>
    <property type="project" value="TreeGrafter"/>
</dbReference>
<keyword evidence="9" id="KW-0325">Glycoprotein</keyword>
<comment type="subcellular location">
    <subcellularLocation>
        <location evidence="1">Cell membrane</location>
        <topology evidence="1">Single-pass type I membrane protein</topology>
    </subcellularLocation>
</comment>
<evidence type="ECO:0000256" key="7">
    <source>
        <dbReference type="ARBA" id="ARBA00023157"/>
    </source>
</evidence>
<dbReference type="InterPro" id="IPR013783">
    <property type="entry name" value="Ig-like_fold"/>
</dbReference>
<feature type="compositionally biased region" description="Basic and acidic residues" evidence="11">
    <location>
        <begin position="267"/>
        <end position="283"/>
    </location>
</feature>
<dbReference type="InterPro" id="IPR051713">
    <property type="entry name" value="T-cell_Activation_Regulation"/>
</dbReference>
<dbReference type="SMART" id="SM00409">
    <property type="entry name" value="IG"/>
    <property type="match status" value="1"/>
</dbReference>
<feature type="domain" description="Ig-like" evidence="14">
    <location>
        <begin position="36"/>
        <end position="120"/>
    </location>
</feature>
<keyword evidence="5 12" id="KW-1133">Transmembrane helix</keyword>
<keyword evidence="6 12" id="KW-0472">Membrane</keyword>
<evidence type="ECO:0000256" key="10">
    <source>
        <dbReference type="ARBA" id="ARBA00023319"/>
    </source>
</evidence>
<proteinExistence type="predicted"/>
<evidence type="ECO:0000259" key="14">
    <source>
        <dbReference type="PROSITE" id="PS50835"/>
    </source>
</evidence>
<dbReference type="GO" id="GO:0042130">
    <property type="term" value="P:negative regulation of T cell proliferation"/>
    <property type="evidence" value="ECO:0007669"/>
    <property type="project" value="TreeGrafter"/>
</dbReference>
<keyword evidence="4 13" id="KW-0732">Signal</keyword>
<dbReference type="InterPro" id="IPR003599">
    <property type="entry name" value="Ig_sub"/>
</dbReference>
<dbReference type="Pfam" id="PF22705">
    <property type="entry name" value="C2-set_3"/>
    <property type="match status" value="1"/>
</dbReference>
<evidence type="ECO:0000256" key="9">
    <source>
        <dbReference type="ARBA" id="ARBA00023180"/>
    </source>
</evidence>
<dbReference type="GO" id="GO:0071222">
    <property type="term" value="P:cellular response to lipopolysaccharide"/>
    <property type="evidence" value="ECO:0007669"/>
    <property type="project" value="TreeGrafter"/>
</dbReference>
<gene>
    <name evidence="15" type="primary">HHLA2</name>
</gene>
<dbReference type="InterPro" id="IPR036179">
    <property type="entry name" value="Ig-like_dom_sf"/>
</dbReference>
<dbReference type="Gene3D" id="2.60.40.10">
    <property type="entry name" value="Immunoglobulins"/>
    <property type="match status" value="2"/>
</dbReference>
<feature type="signal peptide" evidence="13">
    <location>
        <begin position="1"/>
        <end position="22"/>
    </location>
</feature>
<evidence type="ECO:0000256" key="11">
    <source>
        <dbReference type="SAM" id="MobiDB-lite"/>
    </source>
</evidence>
<dbReference type="EMBL" id="HAEH01012659">
    <property type="protein sequence ID" value="SBR95352.1"/>
    <property type="molecule type" value="Transcribed_RNA"/>
</dbReference>
<keyword evidence="8" id="KW-0675">Receptor</keyword>
<keyword evidence="7" id="KW-1015">Disulfide bond</keyword>
<keyword evidence="3 12" id="KW-0812">Transmembrane</keyword>
<dbReference type="SUPFAM" id="SSF48726">
    <property type="entry name" value="Immunoglobulin"/>
    <property type="match status" value="2"/>
</dbReference>
<dbReference type="PROSITE" id="PS50835">
    <property type="entry name" value="IG_LIKE"/>
    <property type="match status" value="2"/>
</dbReference>
<keyword evidence="10" id="KW-0393">Immunoglobulin domain</keyword>
<dbReference type="GO" id="GO:0042102">
    <property type="term" value="P:positive regulation of T cell proliferation"/>
    <property type="evidence" value="ECO:0007669"/>
    <property type="project" value="TreeGrafter"/>
</dbReference>
<feature type="domain" description="Ig-like" evidence="14">
    <location>
        <begin position="142"/>
        <end position="212"/>
    </location>
</feature>
<dbReference type="InterPro" id="IPR007110">
    <property type="entry name" value="Ig-like_dom"/>
</dbReference>
<reference evidence="15" key="2">
    <citation type="submission" date="2016-06" db="EMBL/GenBank/DDBJ databases">
        <title>The genome of a short-lived fish provides insights into sex chromosome evolution and the genetic control of aging.</title>
        <authorList>
            <person name="Reichwald K."/>
            <person name="Felder M."/>
            <person name="Petzold A."/>
            <person name="Koch P."/>
            <person name="Groth M."/>
            <person name="Platzer M."/>
        </authorList>
    </citation>
    <scope>NUCLEOTIDE SEQUENCE</scope>
    <source>
        <tissue evidence="15">Brain</tissue>
    </source>
</reference>
<evidence type="ECO:0000256" key="4">
    <source>
        <dbReference type="ARBA" id="ARBA00022729"/>
    </source>
</evidence>
<feature type="transmembrane region" description="Helical" evidence="12">
    <location>
        <begin position="219"/>
        <end position="241"/>
    </location>
</feature>
<dbReference type="Pfam" id="PF07686">
    <property type="entry name" value="V-set"/>
    <property type="match status" value="1"/>
</dbReference>
<feature type="chain" id="PRO_5008377194" evidence="13">
    <location>
        <begin position="23"/>
        <end position="310"/>
    </location>
</feature>
<evidence type="ECO:0000256" key="5">
    <source>
        <dbReference type="ARBA" id="ARBA00022989"/>
    </source>
</evidence>
<dbReference type="PANTHER" id="PTHR25466">
    <property type="entry name" value="T-LYMPHOCYTE ACTIVATION ANTIGEN"/>
    <property type="match status" value="1"/>
</dbReference>
<organism evidence="15">
    <name type="scientific">Nothobranchius rachovii</name>
    <name type="common">bluefin notho</name>
    <dbReference type="NCBI Taxonomy" id="451742"/>
    <lineage>
        <taxon>Eukaryota</taxon>
        <taxon>Metazoa</taxon>
        <taxon>Chordata</taxon>
        <taxon>Craniata</taxon>
        <taxon>Vertebrata</taxon>
        <taxon>Euteleostomi</taxon>
        <taxon>Actinopterygii</taxon>
        <taxon>Neopterygii</taxon>
        <taxon>Teleostei</taxon>
        <taxon>Neoteleostei</taxon>
        <taxon>Acanthomorphata</taxon>
        <taxon>Ovalentaria</taxon>
        <taxon>Atherinomorphae</taxon>
        <taxon>Cyprinodontiformes</taxon>
        <taxon>Nothobranchiidae</taxon>
        <taxon>Nothobranchius</taxon>
    </lineage>
</organism>
<dbReference type="PANTHER" id="PTHR25466:SF14">
    <property type="entry name" value="BUTYROPHILIN SUBFAMILY 2 MEMBER A2-LIKE-RELATED"/>
    <property type="match status" value="1"/>
</dbReference>
<dbReference type="GO" id="GO:0007166">
    <property type="term" value="P:cell surface receptor signaling pathway"/>
    <property type="evidence" value="ECO:0007669"/>
    <property type="project" value="TreeGrafter"/>
</dbReference>
<dbReference type="InterPro" id="IPR013106">
    <property type="entry name" value="Ig_V-set"/>
</dbReference>
<name>A0A1A8QP97_9TELE</name>
<feature type="region of interest" description="Disordered" evidence="11">
    <location>
        <begin position="267"/>
        <end position="291"/>
    </location>
</feature>
<evidence type="ECO:0000256" key="13">
    <source>
        <dbReference type="SAM" id="SignalP"/>
    </source>
</evidence>
<keyword evidence="2" id="KW-1003">Cell membrane</keyword>
<dbReference type="GO" id="GO:0009897">
    <property type="term" value="C:external side of plasma membrane"/>
    <property type="evidence" value="ECO:0007669"/>
    <property type="project" value="TreeGrafter"/>
</dbReference>
<evidence type="ECO:0000256" key="6">
    <source>
        <dbReference type="ARBA" id="ARBA00023136"/>
    </source>
</evidence>
<accession>A0A1A8QP97</accession>
<dbReference type="InterPro" id="IPR053896">
    <property type="entry name" value="BTN3A2-like_Ig-C"/>
</dbReference>
<dbReference type="AlphaFoldDB" id="A0A1A8QP97"/>
<dbReference type="SMART" id="SM00406">
    <property type="entry name" value="IGv"/>
    <property type="match status" value="1"/>
</dbReference>
<evidence type="ECO:0000256" key="8">
    <source>
        <dbReference type="ARBA" id="ARBA00023170"/>
    </source>
</evidence>
<dbReference type="GO" id="GO:0006955">
    <property type="term" value="P:immune response"/>
    <property type="evidence" value="ECO:0007669"/>
    <property type="project" value="TreeGrafter"/>
</dbReference>
<reference evidence="15" key="1">
    <citation type="submission" date="2016-05" db="EMBL/GenBank/DDBJ databases">
        <authorList>
            <person name="Lavstsen T."/>
            <person name="Jespersen J.S."/>
        </authorList>
    </citation>
    <scope>NUCLEOTIDE SEQUENCE</scope>
    <source>
        <tissue evidence="15">Brain</tissue>
    </source>
</reference>
<dbReference type="FunFam" id="2.60.40.10:FF:000142">
    <property type="entry name" value="V-set domain-containing T-cell activation inhibitor 1"/>
    <property type="match status" value="1"/>
</dbReference>
<evidence type="ECO:0000313" key="15">
    <source>
        <dbReference type="EMBL" id="SBR95352.1"/>
    </source>
</evidence>
<evidence type="ECO:0000256" key="2">
    <source>
        <dbReference type="ARBA" id="ARBA00022475"/>
    </source>
</evidence>
<evidence type="ECO:0000256" key="3">
    <source>
        <dbReference type="ARBA" id="ARBA00022692"/>
    </source>
</evidence>
<protein>
    <submittedName>
        <fullName evidence="15">HERV-H LTR-associating 2</fullName>
    </submittedName>
</protein>
<evidence type="ECO:0000256" key="12">
    <source>
        <dbReference type="SAM" id="Phobius"/>
    </source>
</evidence>
<evidence type="ECO:0000256" key="1">
    <source>
        <dbReference type="ARBA" id="ARBA00004251"/>
    </source>
</evidence>